<comment type="caution">
    <text evidence="2">The sequence shown here is derived from an EMBL/GenBank/DDBJ whole genome shotgun (WGS) entry which is preliminary data.</text>
</comment>
<organism evidence="2 3">
    <name type="scientific">Pisum sativum</name>
    <name type="common">Garden pea</name>
    <name type="synonym">Lathyrus oleraceus</name>
    <dbReference type="NCBI Taxonomy" id="3888"/>
    <lineage>
        <taxon>Eukaryota</taxon>
        <taxon>Viridiplantae</taxon>
        <taxon>Streptophyta</taxon>
        <taxon>Embryophyta</taxon>
        <taxon>Tracheophyta</taxon>
        <taxon>Spermatophyta</taxon>
        <taxon>Magnoliopsida</taxon>
        <taxon>eudicotyledons</taxon>
        <taxon>Gunneridae</taxon>
        <taxon>Pentapetalae</taxon>
        <taxon>rosids</taxon>
        <taxon>fabids</taxon>
        <taxon>Fabales</taxon>
        <taxon>Fabaceae</taxon>
        <taxon>Papilionoideae</taxon>
        <taxon>50 kb inversion clade</taxon>
        <taxon>NPAAA clade</taxon>
        <taxon>Hologalegina</taxon>
        <taxon>IRL clade</taxon>
        <taxon>Fabeae</taxon>
        <taxon>Lathyrus</taxon>
    </lineage>
</organism>
<evidence type="ECO:0008006" key="4">
    <source>
        <dbReference type="Google" id="ProtNLM"/>
    </source>
</evidence>
<keyword evidence="3" id="KW-1185">Reference proteome</keyword>
<evidence type="ECO:0000313" key="3">
    <source>
        <dbReference type="Proteomes" id="UP001058974"/>
    </source>
</evidence>
<sequence>MPRKHRSSSSESASYYPATVSKPKYPNRIPKQNALEEEDDDDNSNYSDADAVDFEYNNESKEEDDHQQFEYEIEKYEEDNDDDDGDDAVSESNPLLGDPSFLKEAHSSDVIESPSNSSSNILIPPQTMNASSYIKVAPLPIFRGTLNESPITHLSRFNKEIKLSFLQAYYEIEPVEELTSELMRIHQGEKERVGFYFLRLQWILERWPEHGLEDDVIKGVFVNGLKEEFRDWVLMQKRNSLNDALRFAFDFRHVRRIRGKKEMVFTCGFCEGPHEESSCVVRERMRELWRQSGKKEGSDKAAKDLLR</sequence>
<accession>A0A9D4ZXP1</accession>
<gene>
    <name evidence="2" type="ORF">KIW84_073671</name>
</gene>
<protein>
    <recommendedName>
        <fullName evidence="4">Retrotransposon gag domain-containing protein</fullName>
    </recommendedName>
</protein>
<name>A0A9D4ZXP1_PEA</name>
<feature type="compositionally biased region" description="Basic and acidic residues" evidence="1">
    <location>
        <begin position="58"/>
        <end position="74"/>
    </location>
</feature>
<reference evidence="2 3" key="1">
    <citation type="journal article" date="2022" name="Nat. Genet.">
        <title>Improved pea reference genome and pan-genome highlight genomic features and evolutionary characteristics.</title>
        <authorList>
            <person name="Yang T."/>
            <person name="Liu R."/>
            <person name="Luo Y."/>
            <person name="Hu S."/>
            <person name="Wang D."/>
            <person name="Wang C."/>
            <person name="Pandey M.K."/>
            <person name="Ge S."/>
            <person name="Xu Q."/>
            <person name="Li N."/>
            <person name="Li G."/>
            <person name="Huang Y."/>
            <person name="Saxena R.K."/>
            <person name="Ji Y."/>
            <person name="Li M."/>
            <person name="Yan X."/>
            <person name="He Y."/>
            <person name="Liu Y."/>
            <person name="Wang X."/>
            <person name="Xiang C."/>
            <person name="Varshney R.K."/>
            <person name="Ding H."/>
            <person name="Gao S."/>
            <person name="Zong X."/>
        </authorList>
    </citation>
    <scope>NUCLEOTIDE SEQUENCE [LARGE SCALE GENOMIC DNA]</scope>
    <source>
        <strain evidence="2 3">cv. Zhongwan 6</strain>
    </source>
</reference>
<evidence type="ECO:0000313" key="2">
    <source>
        <dbReference type="EMBL" id="KAI5387669.1"/>
    </source>
</evidence>
<dbReference type="AlphaFoldDB" id="A0A9D4ZXP1"/>
<proteinExistence type="predicted"/>
<dbReference type="Proteomes" id="UP001058974">
    <property type="component" value="Chromosome 7"/>
</dbReference>
<dbReference type="EMBL" id="JAMSHJ010000007">
    <property type="protein sequence ID" value="KAI5387669.1"/>
    <property type="molecule type" value="Genomic_DNA"/>
</dbReference>
<feature type="compositionally biased region" description="Acidic residues" evidence="1">
    <location>
        <begin position="75"/>
        <end position="89"/>
    </location>
</feature>
<feature type="region of interest" description="Disordered" evidence="1">
    <location>
        <begin position="1"/>
        <end position="101"/>
    </location>
</feature>
<evidence type="ECO:0000256" key="1">
    <source>
        <dbReference type="SAM" id="MobiDB-lite"/>
    </source>
</evidence>
<dbReference type="Gramene" id="Psat07G0367100-T1">
    <property type="protein sequence ID" value="KAI5387669.1"/>
    <property type="gene ID" value="KIW84_073671"/>
</dbReference>